<evidence type="ECO:0000313" key="3">
    <source>
        <dbReference type="Proteomes" id="UP001500879"/>
    </source>
</evidence>
<sequence length="111" mass="12207">MFWACFVPVTPKGRLRIQISLMPVLMAGLFTLNSVAKGANSEVSLTFYSSVILLFVLGFLGRRRELRVKFHDLAAHGERPENRLSAGAWVQFAVSAVVLCPLTVWIISGAS</sequence>
<feature type="transmembrane region" description="Helical" evidence="1">
    <location>
        <begin position="88"/>
        <end position="108"/>
    </location>
</feature>
<organism evidence="2 3">
    <name type="scientific">Streptomyces luteireticuli</name>
    <dbReference type="NCBI Taxonomy" id="173858"/>
    <lineage>
        <taxon>Bacteria</taxon>
        <taxon>Bacillati</taxon>
        <taxon>Actinomycetota</taxon>
        <taxon>Actinomycetes</taxon>
        <taxon>Kitasatosporales</taxon>
        <taxon>Streptomycetaceae</taxon>
        <taxon>Streptomyces</taxon>
    </lineage>
</organism>
<keyword evidence="1" id="KW-0812">Transmembrane</keyword>
<dbReference type="EMBL" id="BAAABX010000059">
    <property type="protein sequence ID" value="GAA0427816.1"/>
    <property type="molecule type" value="Genomic_DNA"/>
</dbReference>
<proteinExistence type="predicted"/>
<keyword evidence="3" id="KW-1185">Reference proteome</keyword>
<dbReference type="Proteomes" id="UP001500879">
    <property type="component" value="Unassembled WGS sequence"/>
</dbReference>
<accession>A0ABN0Z1A6</accession>
<evidence type="ECO:0000313" key="2">
    <source>
        <dbReference type="EMBL" id="GAA0427816.1"/>
    </source>
</evidence>
<evidence type="ECO:0000256" key="1">
    <source>
        <dbReference type="SAM" id="Phobius"/>
    </source>
</evidence>
<comment type="caution">
    <text evidence="2">The sequence shown here is derived from an EMBL/GenBank/DDBJ whole genome shotgun (WGS) entry which is preliminary data.</text>
</comment>
<gene>
    <name evidence="2" type="ORF">GCM10010357_56870</name>
</gene>
<name>A0ABN0Z1A6_9ACTN</name>
<keyword evidence="1" id="KW-1133">Transmembrane helix</keyword>
<protein>
    <submittedName>
        <fullName evidence="2">Uncharacterized protein</fullName>
    </submittedName>
</protein>
<feature type="transmembrane region" description="Helical" evidence="1">
    <location>
        <begin position="45"/>
        <end position="61"/>
    </location>
</feature>
<keyword evidence="1" id="KW-0472">Membrane</keyword>
<feature type="transmembrane region" description="Helical" evidence="1">
    <location>
        <begin position="21"/>
        <end position="39"/>
    </location>
</feature>
<reference evidence="2 3" key="1">
    <citation type="journal article" date="2019" name="Int. J. Syst. Evol. Microbiol.">
        <title>The Global Catalogue of Microorganisms (GCM) 10K type strain sequencing project: providing services to taxonomists for standard genome sequencing and annotation.</title>
        <authorList>
            <consortium name="The Broad Institute Genomics Platform"/>
            <consortium name="The Broad Institute Genome Sequencing Center for Infectious Disease"/>
            <person name="Wu L."/>
            <person name="Ma J."/>
        </authorList>
    </citation>
    <scope>NUCLEOTIDE SEQUENCE [LARGE SCALE GENOMIC DNA]</scope>
    <source>
        <strain evidence="2 3">JCM 4788</strain>
    </source>
</reference>